<dbReference type="EMBL" id="AKVJ01000017">
    <property type="protein sequence ID" value="EIW19599.1"/>
    <property type="molecule type" value="Genomic_DNA"/>
</dbReference>
<keyword evidence="6" id="KW-0482">Metalloprotease</keyword>
<reference evidence="8 9" key="1">
    <citation type="journal article" date="2012" name="J. Bacteriol.">
        <title>Draft Genome Sequences for Two Metal-Reducing Pelosinus fermentans Strains Isolated from a Cr(VI)-Contaminated Site and for Type Strain R7.</title>
        <authorList>
            <person name="Brown S.D."/>
            <person name="Podar M."/>
            <person name="Klingeman D.M."/>
            <person name="Johnson C.M."/>
            <person name="Yang Z.K."/>
            <person name="Utturkar S.M."/>
            <person name="Land M.L."/>
            <person name="Mosher J.J."/>
            <person name="Hurt R.A.Jr."/>
            <person name="Phelps T.J."/>
            <person name="Palumbo A.V."/>
            <person name="Arkin A.P."/>
            <person name="Hazen T.C."/>
            <person name="Elias D.A."/>
        </authorList>
    </citation>
    <scope>NUCLEOTIDE SEQUENCE [LARGE SCALE GENOMIC DNA]</scope>
    <source>
        <strain evidence="8 9">B4</strain>
    </source>
</reference>
<protein>
    <submittedName>
        <fullName evidence="8">DNA repair protein RadC</fullName>
    </submittedName>
</protein>
<sequence>MKSTERLTDQELLGAIIPPSAVKELIIDYGSIPRLFRNFHVDELHKIPGVGPIKAKQLTYICELTKRIYRENNASPSAIKTPKDAADAMVDIKYLEVEQIRAIYLGTKNGILGTRTLSQGTINSTIISPREIFSVAVKLLAASVILVHNHPSGDPNPSHEDIALTKKVVEAGKILDIALLDHVIIAESGYVSLKEMGLI</sequence>
<dbReference type="GO" id="GO:0006508">
    <property type="term" value="P:proteolysis"/>
    <property type="evidence" value="ECO:0007669"/>
    <property type="project" value="UniProtKB-KW"/>
</dbReference>
<keyword evidence="9" id="KW-1185">Reference proteome</keyword>
<dbReference type="NCBIfam" id="TIGR00608">
    <property type="entry name" value="radc"/>
    <property type="match status" value="1"/>
</dbReference>
<comment type="caution">
    <text evidence="8">The sequence shown here is derived from an EMBL/GenBank/DDBJ whole genome shotgun (WGS) entry which is preliminary data.</text>
</comment>
<dbReference type="Proteomes" id="UP000004324">
    <property type="component" value="Unassembled WGS sequence"/>
</dbReference>
<evidence type="ECO:0000256" key="4">
    <source>
        <dbReference type="ARBA" id="ARBA00022801"/>
    </source>
</evidence>
<proteinExistence type="inferred from homology"/>
<dbReference type="Pfam" id="PF04002">
    <property type="entry name" value="RadC"/>
    <property type="match status" value="1"/>
</dbReference>
<evidence type="ECO:0000259" key="7">
    <source>
        <dbReference type="PROSITE" id="PS50249"/>
    </source>
</evidence>
<comment type="similarity">
    <text evidence="1">Belongs to the UPF0758 family.</text>
</comment>
<dbReference type="InterPro" id="IPR020891">
    <property type="entry name" value="UPF0758_CS"/>
</dbReference>
<evidence type="ECO:0000256" key="3">
    <source>
        <dbReference type="ARBA" id="ARBA00022723"/>
    </source>
</evidence>
<evidence type="ECO:0000313" key="9">
    <source>
        <dbReference type="Proteomes" id="UP000004324"/>
    </source>
</evidence>
<evidence type="ECO:0000256" key="6">
    <source>
        <dbReference type="ARBA" id="ARBA00023049"/>
    </source>
</evidence>
<dbReference type="PROSITE" id="PS01302">
    <property type="entry name" value="UPF0758"/>
    <property type="match status" value="1"/>
</dbReference>
<keyword evidence="4" id="KW-0378">Hydrolase</keyword>
<keyword evidence="5" id="KW-0862">Zinc</keyword>
<dbReference type="PANTHER" id="PTHR30471">
    <property type="entry name" value="DNA REPAIR PROTEIN RADC"/>
    <property type="match status" value="1"/>
</dbReference>
<feature type="domain" description="MPN" evidence="7">
    <location>
        <begin position="78"/>
        <end position="199"/>
    </location>
</feature>
<evidence type="ECO:0000256" key="5">
    <source>
        <dbReference type="ARBA" id="ARBA00022833"/>
    </source>
</evidence>
<keyword evidence="2" id="KW-0645">Protease</keyword>
<dbReference type="InterPro" id="IPR037518">
    <property type="entry name" value="MPN"/>
</dbReference>
<accession>I9LGG9</accession>
<dbReference type="InterPro" id="IPR025657">
    <property type="entry name" value="RadC_JAB"/>
</dbReference>
<dbReference type="Gene3D" id="3.40.140.10">
    <property type="entry name" value="Cytidine Deaminase, domain 2"/>
    <property type="match status" value="1"/>
</dbReference>
<gene>
    <name evidence="8" type="ORF">FB4_2782</name>
</gene>
<dbReference type="PANTHER" id="PTHR30471:SF3">
    <property type="entry name" value="UPF0758 PROTEIN YEES-RELATED"/>
    <property type="match status" value="1"/>
</dbReference>
<dbReference type="InterPro" id="IPR001405">
    <property type="entry name" value="UPF0758"/>
</dbReference>
<dbReference type="NCBIfam" id="NF000642">
    <property type="entry name" value="PRK00024.1"/>
    <property type="match status" value="1"/>
</dbReference>
<evidence type="ECO:0000313" key="8">
    <source>
        <dbReference type="EMBL" id="EIW19599.1"/>
    </source>
</evidence>
<dbReference type="AlphaFoldDB" id="I9LGG9"/>
<dbReference type="PROSITE" id="PS50249">
    <property type="entry name" value="MPN"/>
    <property type="match status" value="1"/>
</dbReference>
<evidence type="ECO:0000256" key="1">
    <source>
        <dbReference type="ARBA" id="ARBA00010243"/>
    </source>
</evidence>
<organism evidence="8 9">
    <name type="scientific">Pelosinus fermentans B4</name>
    <dbReference type="NCBI Taxonomy" id="1149862"/>
    <lineage>
        <taxon>Bacteria</taxon>
        <taxon>Bacillati</taxon>
        <taxon>Bacillota</taxon>
        <taxon>Negativicutes</taxon>
        <taxon>Selenomonadales</taxon>
        <taxon>Sporomusaceae</taxon>
        <taxon>Pelosinus</taxon>
    </lineage>
</organism>
<dbReference type="GO" id="GO:0008237">
    <property type="term" value="F:metallopeptidase activity"/>
    <property type="evidence" value="ECO:0007669"/>
    <property type="project" value="UniProtKB-KW"/>
</dbReference>
<name>I9LGG9_9FIRM</name>
<dbReference type="RefSeq" id="WP_007932493.1">
    <property type="nucleotide sequence ID" value="NZ_AKVJ01000017.1"/>
</dbReference>
<evidence type="ECO:0000256" key="2">
    <source>
        <dbReference type="ARBA" id="ARBA00022670"/>
    </source>
</evidence>
<dbReference type="CDD" id="cd08071">
    <property type="entry name" value="MPN_DUF2466"/>
    <property type="match status" value="1"/>
</dbReference>
<dbReference type="OrthoDB" id="9804482at2"/>
<keyword evidence="3" id="KW-0479">Metal-binding</keyword>
<dbReference type="GO" id="GO:0046872">
    <property type="term" value="F:metal ion binding"/>
    <property type="evidence" value="ECO:0007669"/>
    <property type="project" value="UniProtKB-KW"/>
</dbReference>
<dbReference type="PATRIC" id="fig|1149862.3.peg.1334"/>